<name>A0ABP1QLG0_9HEXA</name>
<evidence type="ECO:0000256" key="4">
    <source>
        <dbReference type="ARBA" id="ARBA00022723"/>
    </source>
</evidence>
<evidence type="ECO:0000256" key="6">
    <source>
        <dbReference type="ARBA" id="ARBA00023004"/>
    </source>
</evidence>
<evidence type="ECO:0000256" key="1">
    <source>
        <dbReference type="ARBA" id="ARBA00001971"/>
    </source>
</evidence>
<gene>
    <name evidence="9" type="ORF">ODALV1_LOCUS11553</name>
</gene>
<comment type="caution">
    <text evidence="9">The sequence shown here is derived from an EMBL/GenBank/DDBJ whole genome shotgun (WGS) entry which is preliminary data.</text>
</comment>
<protein>
    <recommendedName>
        <fullName evidence="11">Cytochrome P450 4aa1</fullName>
    </recommendedName>
</protein>
<dbReference type="InterPro" id="IPR017972">
    <property type="entry name" value="Cyt_P450_CS"/>
</dbReference>
<keyword evidence="3 8" id="KW-0349">Heme</keyword>
<evidence type="ECO:0000256" key="5">
    <source>
        <dbReference type="ARBA" id="ARBA00023002"/>
    </source>
</evidence>
<dbReference type="InterPro" id="IPR001128">
    <property type="entry name" value="Cyt_P450"/>
</dbReference>
<dbReference type="PROSITE" id="PS00086">
    <property type="entry name" value="CYTOCHROME_P450"/>
    <property type="match status" value="1"/>
</dbReference>
<dbReference type="EMBL" id="CAXLJM020000035">
    <property type="protein sequence ID" value="CAL8103790.1"/>
    <property type="molecule type" value="Genomic_DNA"/>
</dbReference>
<dbReference type="Pfam" id="PF00067">
    <property type="entry name" value="p450"/>
    <property type="match status" value="1"/>
</dbReference>
<comment type="similarity">
    <text evidence="2 8">Belongs to the cytochrome P450 family.</text>
</comment>
<dbReference type="PANTHER" id="PTHR24291">
    <property type="entry name" value="CYTOCHROME P450 FAMILY 4"/>
    <property type="match status" value="1"/>
</dbReference>
<proteinExistence type="inferred from homology"/>
<evidence type="ECO:0000256" key="7">
    <source>
        <dbReference type="ARBA" id="ARBA00023033"/>
    </source>
</evidence>
<dbReference type="InterPro" id="IPR036396">
    <property type="entry name" value="Cyt_P450_sf"/>
</dbReference>
<evidence type="ECO:0000256" key="8">
    <source>
        <dbReference type="RuleBase" id="RU000461"/>
    </source>
</evidence>
<evidence type="ECO:0008006" key="11">
    <source>
        <dbReference type="Google" id="ProtNLM"/>
    </source>
</evidence>
<sequence>MEQQITKFNTHSDLFVEKLKELFKDGKPHSIHKLLGIYAIQSVVDSVVSLPNCSSDADADQFADNFKIYTEITSHRLLNPWLILGFIWRFHRLSPELNGAVQGMNNFAKVIIQKHMDQIKKMDHLKEDEAVEENTCLITQMLKVNASFEEIQTEVTTMLFAHESNTLSLLYFLLMLALHPEHQEKCRAEADELFNETHAHDDAGSFDFNSVSRLKHLERCFLETLRILPPVFMYGRKLESPLRLENNVLLPPGMNVYVCPLVMHKDEIHFPNPDSFKPDRFLPEECKKRHPYAFLPFSAGPRICLGMKSATFSIKILVTKILHNFEIVTEDKFENLKFRFSLTMGPEKEPAFIFIPRNKQ</sequence>
<keyword evidence="5 8" id="KW-0560">Oxidoreductase</keyword>
<keyword evidence="10" id="KW-1185">Reference proteome</keyword>
<dbReference type="Gene3D" id="1.10.630.10">
    <property type="entry name" value="Cytochrome P450"/>
    <property type="match status" value="1"/>
</dbReference>
<dbReference type="PANTHER" id="PTHR24291:SF50">
    <property type="entry name" value="BIFUNCTIONAL ALBAFLAVENONE MONOOXYGENASE_TERPENE SYNTHASE"/>
    <property type="match status" value="1"/>
</dbReference>
<dbReference type="SUPFAM" id="SSF48264">
    <property type="entry name" value="Cytochrome P450"/>
    <property type="match status" value="1"/>
</dbReference>
<accession>A0ABP1QLG0</accession>
<dbReference type="InterPro" id="IPR050196">
    <property type="entry name" value="Cytochrome_P450_Monoox"/>
</dbReference>
<dbReference type="PRINTS" id="PR00463">
    <property type="entry name" value="EP450I"/>
</dbReference>
<organism evidence="9 10">
    <name type="scientific">Orchesella dallaii</name>
    <dbReference type="NCBI Taxonomy" id="48710"/>
    <lineage>
        <taxon>Eukaryota</taxon>
        <taxon>Metazoa</taxon>
        <taxon>Ecdysozoa</taxon>
        <taxon>Arthropoda</taxon>
        <taxon>Hexapoda</taxon>
        <taxon>Collembola</taxon>
        <taxon>Entomobryomorpha</taxon>
        <taxon>Entomobryoidea</taxon>
        <taxon>Orchesellidae</taxon>
        <taxon>Orchesellinae</taxon>
        <taxon>Orchesella</taxon>
    </lineage>
</organism>
<keyword evidence="7 8" id="KW-0503">Monooxygenase</keyword>
<evidence type="ECO:0000313" key="9">
    <source>
        <dbReference type="EMBL" id="CAL8103790.1"/>
    </source>
</evidence>
<evidence type="ECO:0000256" key="3">
    <source>
        <dbReference type="ARBA" id="ARBA00022617"/>
    </source>
</evidence>
<dbReference type="Proteomes" id="UP001642540">
    <property type="component" value="Unassembled WGS sequence"/>
</dbReference>
<keyword evidence="4 8" id="KW-0479">Metal-binding</keyword>
<dbReference type="InterPro" id="IPR002401">
    <property type="entry name" value="Cyt_P450_E_grp-I"/>
</dbReference>
<comment type="cofactor">
    <cofactor evidence="1">
        <name>heme</name>
        <dbReference type="ChEBI" id="CHEBI:30413"/>
    </cofactor>
</comment>
<evidence type="ECO:0000256" key="2">
    <source>
        <dbReference type="ARBA" id="ARBA00010617"/>
    </source>
</evidence>
<reference evidence="9 10" key="1">
    <citation type="submission" date="2024-08" db="EMBL/GenBank/DDBJ databases">
        <authorList>
            <person name="Cucini C."/>
            <person name="Frati F."/>
        </authorList>
    </citation>
    <scope>NUCLEOTIDE SEQUENCE [LARGE SCALE GENOMIC DNA]</scope>
</reference>
<evidence type="ECO:0000313" key="10">
    <source>
        <dbReference type="Proteomes" id="UP001642540"/>
    </source>
</evidence>
<keyword evidence="6 8" id="KW-0408">Iron</keyword>